<organism evidence="7 8">
    <name type="scientific">Peredibacter starrii</name>
    <dbReference type="NCBI Taxonomy" id="28202"/>
    <lineage>
        <taxon>Bacteria</taxon>
        <taxon>Pseudomonadati</taxon>
        <taxon>Bdellovibrionota</taxon>
        <taxon>Bacteriovoracia</taxon>
        <taxon>Bacteriovoracales</taxon>
        <taxon>Bacteriovoracaceae</taxon>
        <taxon>Peredibacter</taxon>
    </lineage>
</organism>
<dbReference type="GO" id="GO:0016866">
    <property type="term" value="F:intramolecular transferase activity"/>
    <property type="evidence" value="ECO:0007669"/>
    <property type="project" value="InterPro"/>
</dbReference>
<dbReference type="Pfam" id="PF01642">
    <property type="entry name" value="MM_CoA_mutase"/>
    <property type="match status" value="1"/>
</dbReference>
<sequence>MSSLTSFFESDFNTQREQWENALKSELKLTEVGNKATKKLITGASWPTLSLETKSEVHLNANENWKKASTTYVHLDQHEIEKVLTEDLGQGVRNFFFSGPDLNETKWKIIESTLTKFASPKELEVFILGGNYSSNAFKVVSNIISGQKAHDQGGHSIQELALLATNFIKNLGTQSEVYLGVYVDSQFFHNIAKIRAAKLLAHKILEESGKKMKLNIVGLTSMREWTLFERYSNMLRNETAVASAYIGGADHVQSAGYNSLIELEVDGAPDMEHVERSRRMARNTSHVLALESMLGVVEDAAFGSYHLESLTSALAEEAWKLMQTMIVMNDSELHSYLEKETATVREKRLEMVKTRRHVMSGMNDFPDVKEHLKLKLKKPTVFRVARIFEDLRLGMENVKQKPSVYVALFGEYGALNARLNFVKNYFELLGLTVNEPGHSELDIENFKKTLSERKEDIIVLCALDDQYPTISDTVSSVKAQHKYIAGKFEMAGFNNLFAGQNVYEVLQNLASKFEGR</sequence>
<keyword evidence="3" id="KW-0846">Cobalamin</keyword>
<evidence type="ECO:0000256" key="5">
    <source>
        <dbReference type="ARBA" id="ARBA00023285"/>
    </source>
</evidence>
<evidence type="ECO:0000256" key="2">
    <source>
        <dbReference type="ARBA" id="ARBA00008465"/>
    </source>
</evidence>
<dbReference type="InterPro" id="IPR006099">
    <property type="entry name" value="MeMalonylCoA_mutase_a/b_cat"/>
</dbReference>
<gene>
    <name evidence="7" type="ORF">SOO65_14880</name>
</gene>
<dbReference type="PANTHER" id="PTHR48101:SF1">
    <property type="entry name" value="METHYLMALONYL-COA MUTASE, LARGE SUBUNIT"/>
    <property type="match status" value="1"/>
</dbReference>
<feature type="domain" description="Methylmalonyl-CoA mutase alpha/beta chain catalytic" evidence="6">
    <location>
        <begin position="144"/>
        <end position="376"/>
    </location>
</feature>
<evidence type="ECO:0000256" key="1">
    <source>
        <dbReference type="ARBA" id="ARBA00001922"/>
    </source>
</evidence>
<keyword evidence="4" id="KW-0413">Isomerase</keyword>
<dbReference type="RefSeq" id="WP_321391772.1">
    <property type="nucleotide sequence ID" value="NZ_CP139487.1"/>
</dbReference>
<proteinExistence type="inferred from homology"/>
<dbReference type="PANTHER" id="PTHR48101">
    <property type="entry name" value="METHYLMALONYL-COA MUTASE, MITOCHONDRIAL-RELATED"/>
    <property type="match status" value="1"/>
</dbReference>
<dbReference type="InterPro" id="IPR036724">
    <property type="entry name" value="Cobalamin-bd_sf"/>
</dbReference>
<evidence type="ECO:0000313" key="8">
    <source>
        <dbReference type="Proteomes" id="UP001324634"/>
    </source>
</evidence>
<evidence type="ECO:0000256" key="4">
    <source>
        <dbReference type="ARBA" id="ARBA00023235"/>
    </source>
</evidence>
<dbReference type="KEGG" id="psti:SOO65_14880"/>
<evidence type="ECO:0000259" key="6">
    <source>
        <dbReference type="Pfam" id="PF01642"/>
    </source>
</evidence>
<dbReference type="Gene3D" id="3.20.20.240">
    <property type="entry name" value="Methylmalonyl-CoA mutase"/>
    <property type="match status" value="1"/>
</dbReference>
<keyword evidence="5" id="KW-0170">Cobalt</keyword>
<comment type="similarity">
    <text evidence="2">Belongs to the methylmalonyl-CoA mutase family.</text>
</comment>
<dbReference type="GO" id="GO:0031419">
    <property type="term" value="F:cobalamin binding"/>
    <property type="evidence" value="ECO:0007669"/>
    <property type="project" value="UniProtKB-KW"/>
</dbReference>
<dbReference type="SUPFAM" id="SSF52242">
    <property type="entry name" value="Cobalamin (vitamin B12)-binding domain"/>
    <property type="match status" value="1"/>
</dbReference>
<comment type="cofactor">
    <cofactor evidence="1">
        <name>adenosylcob(III)alamin</name>
        <dbReference type="ChEBI" id="CHEBI:18408"/>
    </cofactor>
</comment>
<name>A0AAX4HLG6_9BACT</name>
<keyword evidence="8" id="KW-1185">Reference proteome</keyword>
<accession>A0AAX4HLG6</accession>
<protein>
    <submittedName>
        <fullName evidence="7">Methylmalonyl-CoA mutase family protein</fullName>
    </submittedName>
</protein>
<evidence type="ECO:0000256" key="3">
    <source>
        <dbReference type="ARBA" id="ARBA00022628"/>
    </source>
</evidence>
<dbReference type="InterPro" id="IPR016176">
    <property type="entry name" value="Cbl-dep_enz_cat"/>
</dbReference>
<evidence type="ECO:0000313" key="7">
    <source>
        <dbReference type="EMBL" id="WPU63978.1"/>
    </source>
</evidence>
<dbReference type="Proteomes" id="UP001324634">
    <property type="component" value="Chromosome"/>
</dbReference>
<dbReference type="GO" id="GO:0046872">
    <property type="term" value="F:metal ion binding"/>
    <property type="evidence" value="ECO:0007669"/>
    <property type="project" value="InterPro"/>
</dbReference>
<dbReference type="SUPFAM" id="SSF51703">
    <property type="entry name" value="Cobalamin (vitamin B12)-dependent enzymes"/>
    <property type="match status" value="1"/>
</dbReference>
<dbReference type="EMBL" id="CP139487">
    <property type="protein sequence ID" value="WPU63978.1"/>
    <property type="molecule type" value="Genomic_DNA"/>
</dbReference>
<dbReference type="Gene3D" id="3.40.50.280">
    <property type="entry name" value="Cobalamin-binding domain"/>
    <property type="match status" value="1"/>
</dbReference>
<reference evidence="7 8" key="1">
    <citation type="submission" date="2023-11" db="EMBL/GenBank/DDBJ databases">
        <title>Peredibacter starrii A3.12.</title>
        <authorList>
            <person name="Mitchell R.J."/>
        </authorList>
    </citation>
    <scope>NUCLEOTIDE SEQUENCE [LARGE SCALE GENOMIC DNA]</scope>
    <source>
        <strain evidence="7 8">A3.12</strain>
    </source>
</reference>
<dbReference type="AlphaFoldDB" id="A0AAX4HLG6"/>